<name>A0A8J7YZ34_9CYAN</name>
<organism evidence="1 2">
    <name type="scientific">Myxacorys almedinensis A</name>
    <dbReference type="NCBI Taxonomy" id="2690445"/>
    <lineage>
        <taxon>Bacteria</taxon>
        <taxon>Bacillati</taxon>
        <taxon>Cyanobacteriota</taxon>
        <taxon>Cyanophyceae</taxon>
        <taxon>Leptolyngbyales</taxon>
        <taxon>Leptolyngbyaceae</taxon>
        <taxon>Myxacorys</taxon>
        <taxon>Myxacorys almedinensis</taxon>
    </lineage>
</organism>
<comment type="caution">
    <text evidence="1">The sequence shown here is derived from an EMBL/GenBank/DDBJ whole genome shotgun (WGS) entry which is preliminary data.</text>
</comment>
<dbReference type="Proteomes" id="UP000646053">
    <property type="component" value="Unassembled WGS sequence"/>
</dbReference>
<keyword evidence="2" id="KW-1185">Reference proteome</keyword>
<accession>A0A8J7YZ34</accession>
<protein>
    <submittedName>
        <fullName evidence="1">Uncharacterized protein</fullName>
    </submittedName>
</protein>
<sequence length="62" mass="6458">MAGSNSVVGRYAKGHHTNTIPGFLKSASHFSGLANFPSSANFPEVFISTGRTKSVADVAVHP</sequence>
<dbReference type="AlphaFoldDB" id="A0A8J7YZ34"/>
<evidence type="ECO:0000313" key="2">
    <source>
        <dbReference type="Proteomes" id="UP000646053"/>
    </source>
</evidence>
<evidence type="ECO:0000313" key="1">
    <source>
        <dbReference type="EMBL" id="NDJ16689.1"/>
    </source>
</evidence>
<dbReference type="EMBL" id="WVIE01000004">
    <property type="protein sequence ID" value="NDJ16689.1"/>
    <property type="molecule type" value="Genomic_DNA"/>
</dbReference>
<reference evidence="1" key="1">
    <citation type="submission" date="2019-12" db="EMBL/GenBank/DDBJ databases">
        <title>High-Quality draft genome sequences of three cyanobacteria isolated from the limestone walls of the Old Cathedral of Coimbra.</title>
        <authorList>
            <person name="Tiago I."/>
            <person name="Soares F."/>
            <person name="Portugal A."/>
        </authorList>
    </citation>
    <scope>NUCLEOTIDE SEQUENCE</scope>
    <source>
        <strain evidence="1">A</strain>
    </source>
</reference>
<gene>
    <name evidence="1" type="ORF">GS601_05195</name>
</gene>
<proteinExistence type="predicted"/>